<evidence type="ECO:0000259" key="1">
    <source>
        <dbReference type="PROSITE" id="PS51737"/>
    </source>
</evidence>
<name>A0ABP5AGN7_9ACTN</name>
<dbReference type="InterPro" id="IPR038109">
    <property type="entry name" value="DNA_bind_recomb_sf"/>
</dbReference>
<sequence length="82" mass="9176">MEAEILFYLVDRFLAGESVRSLSTWLNDQNIATVTGRPWRTTTLKGVLISRRHAGLRAHRGVVVGPAVWEPTARARSRCRSG</sequence>
<feature type="domain" description="Recombinase" evidence="1">
    <location>
        <begin position="1"/>
        <end position="82"/>
    </location>
</feature>
<dbReference type="Gene3D" id="3.90.1750.20">
    <property type="entry name" value="Putative Large Serine Recombinase, Chain B, Domain 2"/>
    <property type="match status" value="1"/>
</dbReference>
<proteinExistence type="predicted"/>
<gene>
    <name evidence="2" type="ORF">GCM10009737_10550</name>
</gene>
<dbReference type="EMBL" id="BAAAMY010000002">
    <property type="protein sequence ID" value="GAA1910992.1"/>
    <property type="molecule type" value="Genomic_DNA"/>
</dbReference>
<protein>
    <recommendedName>
        <fullName evidence="1">Recombinase domain-containing protein</fullName>
    </recommendedName>
</protein>
<comment type="caution">
    <text evidence="2">The sequence shown here is derived from an EMBL/GenBank/DDBJ whole genome shotgun (WGS) entry which is preliminary data.</text>
</comment>
<dbReference type="Proteomes" id="UP001501612">
    <property type="component" value="Unassembled WGS sequence"/>
</dbReference>
<reference evidence="3" key="1">
    <citation type="journal article" date="2019" name="Int. J. Syst. Evol. Microbiol.">
        <title>The Global Catalogue of Microorganisms (GCM) 10K type strain sequencing project: providing services to taxonomists for standard genome sequencing and annotation.</title>
        <authorList>
            <consortium name="The Broad Institute Genomics Platform"/>
            <consortium name="The Broad Institute Genome Sequencing Center for Infectious Disease"/>
            <person name="Wu L."/>
            <person name="Ma J."/>
        </authorList>
    </citation>
    <scope>NUCLEOTIDE SEQUENCE [LARGE SCALE GENOMIC DNA]</scope>
    <source>
        <strain evidence="3">JCM 14046</strain>
    </source>
</reference>
<dbReference type="Pfam" id="PF07508">
    <property type="entry name" value="Recombinase"/>
    <property type="match status" value="1"/>
</dbReference>
<keyword evidence="3" id="KW-1185">Reference proteome</keyword>
<dbReference type="InterPro" id="IPR011109">
    <property type="entry name" value="DNA_bind_recombinase_dom"/>
</dbReference>
<evidence type="ECO:0000313" key="3">
    <source>
        <dbReference type="Proteomes" id="UP001501612"/>
    </source>
</evidence>
<organism evidence="2 3">
    <name type="scientific">Nocardioides lentus</name>
    <dbReference type="NCBI Taxonomy" id="338077"/>
    <lineage>
        <taxon>Bacteria</taxon>
        <taxon>Bacillati</taxon>
        <taxon>Actinomycetota</taxon>
        <taxon>Actinomycetes</taxon>
        <taxon>Propionibacteriales</taxon>
        <taxon>Nocardioidaceae</taxon>
        <taxon>Nocardioides</taxon>
    </lineage>
</organism>
<dbReference type="PROSITE" id="PS51737">
    <property type="entry name" value="RECOMBINASE_DNA_BIND"/>
    <property type="match status" value="1"/>
</dbReference>
<dbReference type="RefSeq" id="WP_425573142.1">
    <property type="nucleotide sequence ID" value="NZ_BAAAMY010000002.1"/>
</dbReference>
<accession>A0ABP5AGN7</accession>
<evidence type="ECO:0000313" key="2">
    <source>
        <dbReference type="EMBL" id="GAA1910992.1"/>
    </source>
</evidence>